<dbReference type="EMBL" id="JH717840">
    <property type="protein sequence ID" value="EWY99427.1"/>
    <property type="molecule type" value="Genomic_DNA"/>
</dbReference>
<evidence type="ECO:0000313" key="1">
    <source>
        <dbReference type="EMBL" id="EWY99427.1"/>
    </source>
</evidence>
<gene>
    <name evidence="1" type="ORF">FOYG_03472</name>
</gene>
<dbReference type="Proteomes" id="UP000030753">
    <property type="component" value="Unassembled WGS sequence"/>
</dbReference>
<name>W9IXL6_FUSOX</name>
<organism evidence="1 2">
    <name type="scientific">Fusarium oxysporum NRRL 32931</name>
    <dbReference type="NCBI Taxonomy" id="660029"/>
    <lineage>
        <taxon>Eukaryota</taxon>
        <taxon>Fungi</taxon>
        <taxon>Dikarya</taxon>
        <taxon>Ascomycota</taxon>
        <taxon>Pezizomycotina</taxon>
        <taxon>Sordariomycetes</taxon>
        <taxon>Hypocreomycetidae</taxon>
        <taxon>Hypocreales</taxon>
        <taxon>Nectriaceae</taxon>
        <taxon>Fusarium</taxon>
        <taxon>Fusarium oxysporum species complex</taxon>
    </lineage>
</organism>
<accession>W9IXL6</accession>
<reference evidence="1 2" key="1">
    <citation type="submission" date="2011-06" db="EMBL/GenBank/DDBJ databases">
        <title>The Genome Sequence of Fusarium oxysporum FOSC 3-a.</title>
        <authorList>
            <consortium name="The Broad Institute Genome Sequencing Platform"/>
            <person name="Ma L.-J."/>
            <person name="Gale L.R."/>
            <person name="Schwartz D.C."/>
            <person name="Zhou S."/>
            <person name="Corby-Kistler H."/>
            <person name="Young S.K."/>
            <person name="Zeng Q."/>
            <person name="Gargeya S."/>
            <person name="Fitzgerald M."/>
            <person name="Haas B."/>
            <person name="Abouelleil A."/>
            <person name="Alvarado L."/>
            <person name="Arachchi H.M."/>
            <person name="Berlin A."/>
            <person name="Brown A."/>
            <person name="Chapman S.B."/>
            <person name="Chen Z."/>
            <person name="Dunbar C."/>
            <person name="Freedman E."/>
            <person name="Gearin G."/>
            <person name="Gellesch M."/>
            <person name="Goldberg J."/>
            <person name="Griggs A."/>
            <person name="Gujja S."/>
            <person name="Heiman D."/>
            <person name="Howarth C."/>
            <person name="Larson L."/>
            <person name="Lui A."/>
            <person name="MacDonald P.J.P."/>
            <person name="Mehta T."/>
            <person name="Montmayeur A."/>
            <person name="Murphy C."/>
            <person name="Neiman D."/>
            <person name="Pearson M."/>
            <person name="Priest M."/>
            <person name="Roberts A."/>
            <person name="Saif S."/>
            <person name="Shea T."/>
            <person name="Shenoy N."/>
            <person name="Sisk P."/>
            <person name="Stolte C."/>
            <person name="Sykes S."/>
            <person name="Wortman J."/>
            <person name="Nusbaum C."/>
            <person name="Birren B."/>
        </authorList>
    </citation>
    <scope>NUCLEOTIDE SEQUENCE [LARGE SCALE GENOMIC DNA]</scope>
    <source>
        <strain evidence="2">FOSC 3-a</strain>
    </source>
</reference>
<proteinExistence type="predicted"/>
<sequence>MANNVQVSCGRYKWVFRMALPGRLRCPDNHITKARPPLDARPLGVG</sequence>
<dbReference type="AlphaFoldDB" id="W9IXL6"/>
<evidence type="ECO:0000313" key="2">
    <source>
        <dbReference type="Proteomes" id="UP000030753"/>
    </source>
</evidence>
<protein>
    <submittedName>
        <fullName evidence="1">Uncharacterized protein</fullName>
    </submittedName>
</protein>
<dbReference type="HOGENOM" id="CLU_3191403_0_0_1"/>